<evidence type="ECO:0000313" key="2">
    <source>
        <dbReference type="Proteomes" id="UP001207468"/>
    </source>
</evidence>
<organism evidence="1 2">
    <name type="scientific">Russula earlei</name>
    <dbReference type="NCBI Taxonomy" id="71964"/>
    <lineage>
        <taxon>Eukaryota</taxon>
        <taxon>Fungi</taxon>
        <taxon>Dikarya</taxon>
        <taxon>Basidiomycota</taxon>
        <taxon>Agaricomycotina</taxon>
        <taxon>Agaricomycetes</taxon>
        <taxon>Russulales</taxon>
        <taxon>Russulaceae</taxon>
        <taxon>Russula</taxon>
    </lineage>
</organism>
<dbReference type="EMBL" id="JAGFNK010000212">
    <property type="protein sequence ID" value="KAI9458279.1"/>
    <property type="molecule type" value="Genomic_DNA"/>
</dbReference>
<keyword evidence="2" id="KW-1185">Reference proteome</keyword>
<gene>
    <name evidence="1" type="ORF">F5148DRAFT_1001445</name>
</gene>
<protein>
    <submittedName>
        <fullName evidence="1">Phytase</fullName>
    </submittedName>
</protein>
<dbReference type="Proteomes" id="UP001207468">
    <property type="component" value="Unassembled WGS sequence"/>
</dbReference>
<proteinExistence type="predicted"/>
<reference evidence="1" key="1">
    <citation type="submission" date="2021-03" db="EMBL/GenBank/DDBJ databases">
        <title>Evolutionary priming and transition to the ectomycorrhizal habit in an iconic lineage of mushroom-forming fungi: is preadaptation a requirement?</title>
        <authorList>
            <consortium name="DOE Joint Genome Institute"/>
            <person name="Looney B.P."/>
            <person name="Miyauchi S."/>
            <person name="Morin E."/>
            <person name="Drula E."/>
            <person name="Courty P.E."/>
            <person name="Chicoki N."/>
            <person name="Fauchery L."/>
            <person name="Kohler A."/>
            <person name="Kuo A."/>
            <person name="LaButti K."/>
            <person name="Pangilinan J."/>
            <person name="Lipzen A."/>
            <person name="Riley R."/>
            <person name="Andreopoulos W."/>
            <person name="He G."/>
            <person name="Johnson J."/>
            <person name="Barry K.W."/>
            <person name="Grigoriev I.V."/>
            <person name="Nagy L."/>
            <person name="Hibbett D."/>
            <person name="Henrissat B."/>
            <person name="Matheny P.B."/>
            <person name="Labbe J."/>
            <person name="Martin A.F."/>
        </authorList>
    </citation>
    <scope>NUCLEOTIDE SEQUENCE</scope>
    <source>
        <strain evidence="1">BPL698</strain>
    </source>
</reference>
<evidence type="ECO:0000313" key="1">
    <source>
        <dbReference type="EMBL" id="KAI9458279.1"/>
    </source>
</evidence>
<sequence>MASNDAGDKLPLSRRGRWCLAAALIFVSLSWLSFSWSWIARRAGPDVAIVTDGDIPDIGIPRSVIENWAQYSPYIPAGRYVPLPPGCIINQVNVLQRHGSRFPTTNAGKEIKATVKRLKRVKHYKEDYLKFLKDYTWDLGADDLIPLGAAQSFDAGIVAFERYKPIVTKDNPPFVRAAGSTRVVDSALNWTAGFRAAGRNTIKAKVDLILPETGNSTLDDGMCPNSADGDEESKTWLKLFASSIKKRLRKAAPGAKLTNKDVYNLMSLCAFHSQAKMAPSPFCGLFTANEFKDYEYHADLGKFYSNGHGGYLGPVQGVGYVNELLARLTGWPVRDNTQTNRTLDASEETFPLNRTLYADFTHDNVMVSIYSALGLFRQYLLPNKTLDPAKPSPLRTWIASKLVPFGTRMVVERLQCIGYRPFPKGVFVRILVNDALQPLEFCGGVAGMCELDLFVASQGYARHDGNGDFERCFDQRCCAAAVRKSVT</sequence>
<comment type="caution">
    <text evidence="1">The sequence shown here is derived from an EMBL/GenBank/DDBJ whole genome shotgun (WGS) entry which is preliminary data.</text>
</comment>
<name>A0ACC0U1T0_9AGAM</name>
<accession>A0ACC0U1T0</accession>